<proteinExistence type="inferred from homology"/>
<dbReference type="GO" id="GO:0030170">
    <property type="term" value="F:pyridoxal phosphate binding"/>
    <property type="evidence" value="ECO:0007669"/>
    <property type="project" value="InterPro"/>
</dbReference>
<dbReference type="Pfam" id="PF04827">
    <property type="entry name" value="Plant_tran"/>
    <property type="match status" value="2"/>
</dbReference>
<comment type="similarity">
    <text evidence="2">Belongs to the class-III pyridoxal-phosphate-dependent aminotransferase family.</text>
</comment>
<dbReference type="GO" id="GO:0008483">
    <property type="term" value="F:transaminase activity"/>
    <property type="evidence" value="ECO:0007669"/>
    <property type="project" value="InterPro"/>
</dbReference>
<accession>A0AA38WEE6</accession>
<evidence type="ECO:0000313" key="3">
    <source>
        <dbReference type="EMBL" id="KAJ9549140.1"/>
    </source>
</evidence>
<dbReference type="InterPro" id="IPR015421">
    <property type="entry name" value="PyrdxlP-dep_Trfase_major"/>
</dbReference>
<reference evidence="3" key="1">
    <citation type="submission" date="2023-03" db="EMBL/GenBank/DDBJ databases">
        <title>Chromosome-scale reference genome and RAD-based genetic map of yellow starthistle (Centaurea solstitialis) reveal putative structural variation and QTLs associated with invader traits.</title>
        <authorList>
            <person name="Reatini B."/>
            <person name="Cang F.A."/>
            <person name="Jiang Q."/>
            <person name="Mckibben M.T.W."/>
            <person name="Barker M.S."/>
            <person name="Rieseberg L.H."/>
            <person name="Dlugosch K.M."/>
        </authorList>
    </citation>
    <scope>NUCLEOTIDE SEQUENCE</scope>
    <source>
        <strain evidence="3">CAN-66</strain>
        <tissue evidence="3">Leaf</tissue>
    </source>
</reference>
<name>A0AA38WEE6_9ASTR</name>
<dbReference type="InterPro" id="IPR015422">
    <property type="entry name" value="PyrdxlP-dep_Trfase_small"/>
</dbReference>
<keyword evidence="1 2" id="KW-0663">Pyridoxal phosphate</keyword>
<keyword evidence="4" id="KW-1185">Reference proteome</keyword>
<dbReference type="Proteomes" id="UP001172457">
    <property type="component" value="Chromosome 5"/>
</dbReference>
<dbReference type="PANTHER" id="PTHR47150:SF4">
    <property type="entry name" value="HARBINGER TRANSPOSASE-DERIVED PROTEIN-RELATED"/>
    <property type="match status" value="1"/>
</dbReference>
<dbReference type="PANTHER" id="PTHR47150">
    <property type="entry name" value="OS12G0169200 PROTEIN"/>
    <property type="match status" value="1"/>
</dbReference>
<dbReference type="InterPro" id="IPR015424">
    <property type="entry name" value="PyrdxlP-dep_Trfase"/>
</dbReference>
<dbReference type="InterPro" id="IPR005814">
    <property type="entry name" value="Aminotrans_3"/>
</dbReference>
<evidence type="ECO:0000256" key="1">
    <source>
        <dbReference type="ARBA" id="ARBA00022898"/>
    </source>
</evidence>
<evidence type="ECO:0000313" key="4">
    <source>
        <dbReference type="Proteomes" id="UP001172457"/>
    </source>
</evidence>
<comment type="caution">
    <text evidence="3">The sequence shown here is derived from an EMBL/GenBank/DDBJ whole genome shotgun (WGS) entry which is preliminary data.</text>
</comment>
<gene>
    <name evidence="3" type="ORF">OSB04_021683</name>
</gene>
<sequence length="505" mass="57666">MADSDSDNDDIDLVVNQIIMNTVKATEMVKELFDNNLLQDEVGETSKIPRGPRKDRGREEGHNKLVADYFAEHPVYNNVDFDRRFRLSRRLFLRIINDLDREVDFFKQQWDARGVKGFSPLQKCASAIHQLAYGSASDAFDEYLRMSETMSRECLDQFCKGIIYLYMRQYLRKPTATDVQAIYALHEQTHGLPGMLGSIDCMHWYWKNYPWHGGVNSIEVIILDRRIYPEWTTFVKAFRYPVEEPRVHFKTRQESARKDIEQTFATLKDKWHVVKYPARWKVDVAADVATGTIVDGLRALLEKDAPHFFIIIMRLNMIELKALQILTLRFQALSSAYMPIGAVLISPEVADVISSQSDKLGELSHGFTYSGHPVSCAVALETLKLYRERNIVEQVNSVAGKFQDGLKSFSSSPIIGEIRGTGLILATEFTDNKSRDTPFPPEWGIGEYFGAKCKEHGMLVRNTGDIIMMCPPLIITLDEVDELISIYAKALKATEAKVEELKSQR</sequence>
<dbReference type="EMBL" id="JARYMX010000005">
    <property type="protein sequence ID" value="KAJ9549140.1"/>
    <property type="molecule type" value="Genomic_DNA"/>
</dbReference>
<dbReference type="Gene3D" id="3.90.1150.10">
    <property type="entry name" value="Aspartate Aminotransferase, domain 1"/>
    <property type="match status" value="1"/>
</dbReference>
<dbReference type="Pfam" id="PF00202">
    <property type="entry name" value="Aminotran_3"/>
    <property type="match status" value="1"/>
</dbReference>
<dbReference type="InterPro" id="IPR006912">
    <property type="entry name" value="Harbinger_derived_prot"/>
</dbReference>
<protein>
    <submittedName>
        <fullName evidence="3">Uncharacterized protein</fullName>
    </submittedName>
</protein>
<dbReference type="SUPFAM" id="SSF53383">
    <property type="entry name" value="PLP-dependent transferases"/>
    <property type="match status" value="1"/>
</dbReference>
<dbReference type="AlphaFoldDB" id="A0AA38WEE6"/>
<evidence type="ECO:0000256" key="2">
    <source>
        <dbReference type="RuleBase" id="RU003560"/>
    </source>
</evidence>
<organism evidence="3 4">
    <name type="scientific">Centaurea solstitialis</name>
    <name type="common">yellow star-thistle</name>
    <dbReference type="NCBI Taxonomy" id="347529"/>
    <lineage>
        <taxon>Eukaryota</taxon>
        <taxon>Viridiplantae</taxon>
        <taxon>Streptophyta</taxon>
        <taxon>Embryophyta</taxon>
        <taxon>Tracheophyta</taxon>
        <taxon>Spermatophyta</taxon>
        <taxon>Magnoliopsida</taxon>
        <taxon>eudicotyledons</taxon>
        <taxon>Gunneridae</taxon>
        <taxon>Pentapetalae</taxon>
        <taxon>asterids</taxon>
        <taxon>campanulids</taxon>
        <taxon>Asterales</taxon>
        <taxon>Asteraceae</taxon>
        <taxon>Carduoideae</taxon>
        <taxon>Cardueae</taxon>
        <taxon>Centaureinae</taxon>
        <taxon>Centaurea</taxon>
    </lineage>
</organism>
<dbReference type="Gene3D" id="3.40.640.10">
    <property type="entry name" value="Type I PLP-dependent aspartate aminotransferase-like (Major domain)"/>
    <property type="match status" value="1"/>
</dbReference>